<proteinExistence type="predicted"/>
<feature type="transmembrane region" description="Helical" evidence="4">
    <location>
        <begin position="607"/>
        <end position="630"/>
    </location>
</feature>
<feature type="transmembrane region" description="Helical" evidence="4">
    <location>
        <begin position="554"/>
        <end position="574"/>
    </location>
</feature>
<evidence type="ECO:0000256" key="1">
    <source>
        <dbReference type="ARBA" id="ARBA00022729"/>
    </source>
</evidence>
<organism evidence="6 7">
    <name type="scientific">Paramecium primaurelia</name>
    <dbReference type="NCBI Taxonomy" id="5886"/>
    <lineage>
        <taxon>Eukaryota</taxon>
        <taxon>Sar</taxon>
        <taxon>Alveolata</taxon>
        <taxon>Ciliophora</taxon>
        <taxon>Intramacronucleata</taxon>
        <taxon>Oligohymenophorea</taxon>
        <taxon>Peniculida</taxon>
        <taxon>Parameciidae</taxon>
        <taxon>Paramecium</taxon>
    </lineage>
</organism>
<evidence type="ECO:0000256" key="4">
    <source>
        <dbReference type="SAM" id="Phobius"/>
    </source>
</evidence>
<feature type="transmembrane region" description="Helical" evidence="4">
    <location>
        <begin position="655"/>
        <end position="678"/>
    </location>
</feature>
<evidence type="ECO:0000313" key="6">
    <source>
        <dbReference type="EMBL" id="CAD8083149.1"/>
    </source>
</evidence>
<gene>
    <name evidence="6" type="ORF">PPRIM_AZ9-3.1.T0690135</name>
</gene>
<keyword evidence="4" id="KW-1133">Transmembrane helix</keyword>
<feature type="signal peptide" evidence="5">
    <location>
        <begin position="1"/>
        <end position="15"/>
    </location>
</feature>
<protein>
    <submittedName>
        <fullName evidence="6">Uncharacterized protein</fullName>
    </submittedName>
</protein>
<evidence type="ECO:0000256" key="2">
    <source>
        <dbReference type="ARBA" id="ARBA00022737"/>
    </source>
</evidence>
<accession>A0A8S1MTV7</accession>
<dbReference type="NCBIfam" id="TIGR02232">
    <property type="entry name" value="myxo_disulf_rpt"/>
    <property type="match status" value="1"/>
</dbReference>
<keyword evidence="4" id="KW-0472">Membrane</keyword>
<keyword evidence="1 5" id="KW-0732">Signal</keyword>
<comment type="caution">
    <text evidence="6">The sequence shown here is derived from an EMBL/GenBank/DDBJ whole genome shotgun (WGS) entry which is preliminary data.</text>
</comment>
<feature type="transmembrane region" description="Helical" evidence="4">
    <location>
        <begin position="517"/>
        <end position="542"/>
    </location>
</feature>
<keyword evidence="2" id="KW-0677">Repeat</keyword>
<dbReference type="AlphaFoldDB" id="A0A8S1MTV7"/>
<dbReference type="Proteomes" id="UP000688137">
    <property type="component" value="Unassembled WGS sequence"/>
</dbReference>
<dbReference type="InterPro" id="IPR011936">
    <property type="entry name" value="Myxo_disulph_rpt"/>
</dbReference>
<reference evidence="6" key="1">
    <citation type="submission" date="2021-01" db="EMBL/GenBank/DDBJ databases">
        <authorList>
            <consortium name="Genoscope - CEA"/>
            <person name="William W."/>
        </authorList>
    </citation>
    <scope>NUCLEOTIDE SEQUENCE</scope>
</reference>
<dbReference type="PANTHER" id="PTHR39767">
    <property type="entry name" value="CALCIUM/CALMODULIN-BINDING MEMBRANE PROTEIN PCM4-RELATED"/>
    <property type="match status" value="1"/>
</dbReference>
<keyword evidence="4" id="KW-0812">Transmembrane</keyword>
<keyword evidence="7" id="KW-1185">Reference proteome</keyword>
<feature type="chain" id="PRO_5035768057" evidence="5">
    <location>
        <begin position="16"/>
        <end position="688"/>
    </location>
</feature>
<dbReference type="Pfam" id="PF13948">
    <property type="entry name" value="DUF4215"/>
    <property type="match status" value="1"/>
</dbReference>
<dbReference type="PANTHER" id="PTHR39767:SF2">
    <property type="entry name" value="CHROMOSOME UNDETERMINED SCAFFOLD_1, WHOLE GENOME SHOTGUN SEQUENCE"/>
    <property type="match status" value="1"/>
</dbReference>
<keyword evidence="3" id="KW-1015">Disulfide bond</keyword>
<sequence>MLWIIFLFNITFEQSLFYSAYEDSTLTIQDNWQFFGNTTTDIISTCGSSSIIGGYNLFSNGVAATLFIDLQPHYKMKISFSLFIIDTWDNEYFYLYADQDLVFTQKYSNINGQGEICGQPGSNRKDQIHQIEIEFDHTGLTSFIQLTSNLNDSADDESWGFRNFRIYIFECPPQCYVCSKVDQQLQCEKWIRAYSIFTQLLENEFQENTLISVINGETTKQLCSQIPIMCGYGVCGRDTIIQMNNLQLPFHTRIKIKLKYLIIDSWESTDYAKILVDGVLRWTSELSLTNQNLYRVCGGGSKGIFVNLELTFPHIQTSTTIQILNTLNQDFLDESFGLRDLTIYTQQSNCGDQIIQENEECDDGNLVPFDGCFSCLYSCVDGCEICEKGNCLRCGQGWILQRQIQKCQRIDIQSKVKEDKCTDQQNDIEMNQIRRDCEIMDYSSLVVFEEEILNKCQPQCKICIQSKIYKNKNLYVILIVKIVEMVYVMNVTKHFQYQIINVQVFVEIKLFNQMKNVMMVIMQNLMVVIIVDIHVLKIVVFVKTEFVQINVNKAIILLIILVKLYVEILSQLDLNNVKMKIIFNMMDVINVDILVLYFVMIVQMDNVIIVIKVLFSLKIFVQMFVVMDYFPFKRNVMMVIKLMVMVVQKNVNQKLIGFVIKMEIVHMLSILFPLLNIINKKINFNMSK</sequence>
<name>A0A8S1MTV7_PARPR</name>
<feature type="transmembrane region" description="Helical" evidence="4">
    <location>
        <begin position="581"/>
        <end position="601"/>
    </location>
</feature>
<dbReference type="EMBL" id="CAJJDM010000072">
    <property type="protein sequence ID" value="CAD8083149.1"/>
    <property type="molecule type" value="Genomic_DNA"/>
</dbReference>
<evidence type="ECO:0000256" key="5">
    <source>
        <dbReference type="SAM" id="SignalP"/>
    </source>
</evidence>
<evidence type="ECO:0000313" key="7">
    <source>
        <dbReference type="Proteomes" id="UP000688137"/>
    </source>
</evidence>
<evidence type="ECO:0000256" key="3">
    <source>
        <dbReference type="ARBA" id="ARBA00023157"/>
    </source>
</evidence>